<protein>
    <submittedName>
        <fullName evidence="2">Uncharacterized protein yebG</fullName>
    </submittedName>
</protein>
<dbReference type="Pfam" id="PF07130">
    <property type="entry name" value="YebG"/>
    <property type="match status" value="1"/>
</dbReference>
<reference evidence="3" key="2">
    <citation type="journal article" date="2011" name="J. Bacteriol.">
        <title>Complete genome sequence of Cronobacter turicensis LMG 23827, a food-borne pathogen causing deaths in neonates.</title>
        <authorList>
            <person name="Stephan R."/>
            <person name="Lehner A."/>
            <person name="Tischler P."/>
            <person name="Rattei T."/>
        </authorList>
    </citation>
    <scope>NUCLEOTIDE SEQUENCE [LARGE SCALE GENOMIC DNA]</scope>
    <source>
        <strain evidence="3">DSM 18703 / CCUG 55852 / LMG 23827 / z3032</strain>
    </source>
</reference>
<evidence type="ECO:0000313" key="2">
    <source>
        <dbReference type="EMBL" id="CBA31663.1"/>
    </source>
</evidence>
<accession>C9XUJ4</accession>
<organism evidence="2 3">
    <name type="scientific">Cronobacter turicensis (strain DSM 18703 / CCUG 55852 / LMG 23827 / z3032)</name>
    <dbReference type="NCBI Taxonomy" id="693216"/>
    <lineage>
        <taxon>Bacteria</taxon>
        <taxon>Pseudomonadati</taxon>
        <taxon>Pseudomonadota</taxon>
        <taxon>Gammaproteobacteria</taxon>
        <taxon>Enterobacterales</taxon>
        <taxon>Enterobacteriaceae</taxon>
        <taxon>Cronobacter</taxon>
    </lineage>
</organism>
<dbReference type="Proteomes" id="UP000002069">
    <property type="component" value="Chromosome"/>
</dbReference>
<dbReference type="InterPro" id="IPR038627">
    <property type="entry name" value="YebG-like_sf"/>
</dbReference>
<proteinExistence type="predicted"/>
<evidence type="ECO:0000313" key="3">
    <source>
        <dbReference type="Proteomes" id="UP000002069"/>
    </source>
</evidence>
<name>C9XUJ4_CROTZ</name>
<dbReference type="PATRIC" id="fig|693216.3.peg.2401"/>
<evidence type="ECO:0000256" key="1">
    <source>
        <dbReference type="SAM" id="MobiDB-lite"/>
    </source>
</evidence>
<gene>
    <name evidence="2" type="primary">yebG</name>
    <name evidence="2" type="ordered locus">Ctu_25300</name>
</gene>
<feature type="region of interest" description="Disordered" evidence="1">
    <location>
        <begin position="77"/>
        <end position="117"/>
    </location>
</feature>
<dbReference type="InterPro" id="IPR009813">
    <property type="entry name" value="Uncharacterised_YebG"/>
</dbReference>
<sequence>MMAVEIKYVVIREGVEKMSFASKKEADAWDKMLDLAEALEGWLGQAPVGFAEGQVEQLALWMAEQKDNLSTIVRTGRLPQETSEHTDGAAEAAPEASAEGEEGAVALHSARKRTKAA</sequence>
<dbReference type="Gene3D" id="1.10.10.710">
    <property type="entry name" value="PSPTO_1197 like"/>
    <property type="match status" value="1"/>
</dbReference>
<dbReference type="EMBL" id="FN543093">
    <property type="protein sequence ID" value="CBA31663.1"/>
    <property type="molecule type" value="Genomic_DNA"/>
</dbReference>
<dbReference type="KEGG" id="ctu:CTU_25300"/>
<keyword evidence="3" id="KW-1185">Reference proteome</keyword>
<dbReference type="AlphaFoldDB" id="C9XUJ4"/>
<dbReference type="HOGENOM" id="CLU_146554_0_0_6"/>
<reference evidence="2 3" key="1">
    <citation type="journal article" date="2010" name="J. Bacteriol.">
        <title>Complete Genome Sequence of Cronobacter turicensis LMG 23827, a foodborne pathogen causing deaths in neonates.</title>
        <authorList>
            <person name="Stephan R."/>
            <person name="Lehner A."/>
            <person name="Tischler P."/>
            <person name="Rattei T."/>
        </authorList>
    </citation>
    <scope>NUCLEOTIDE SEQUENCE [LARGE SCALE GENOMIC DNA]</scope>
    <source>
        <strain evidence="3">DSM 18703 / CCUG 55852 / LMG 23827 / z3032</strain>
    </source>
</reference>